<feature type="chain" id="PRO_5015571016" evidence="1">
    <location>
        <begin position="23"/>
        <end position="122"/>
    </location>
</feature>
<organism evidence="2 3">
    <name type="scientific">Microvirgula aerodenitrificans</name>
    <dbReference type="NCBI Taxonomy" id="57480"/>
    <lineage>
        <taxon>Bacteria</taxon>
        <taxon>Pseudomonadati</taxon>
        <taxon>Pseudomonadota</taxon>
        <taxon>Betaproteobacteria</taxon>
        <taxon>Neisseriales</taxon>
        <taxon>Aquaspirillaceae</taxon>
        <taxon>Microvirgula</taxon>
    </lineage>
</organism>
<keyword evidence="3" id="KW-1185">Reference proteome</keyword>
<proteinExistence type="predicted"/>
<accession>A0A2S0P6H7</accession>
<evidence type="ECO:0000313" key="3">
    <source>
        <dbReference type="Proteomes" id="UP000244173"/>
    </source>
</evidence>
<dbReference type="RefSeq" id="WP_028499984.1">
    <property type="nucleotide sequence ID" value="NZ_CALFSO010000055.1"/>
</dbReference>
<evidence type="ECO:0000313" key="2">
    <source>
        <dbReference type="EMBL" id="AVY92989.1"/>
    </source>
</evidence>
<dbReference type="Gene3D" id="2.60.120.380">
    <property type="match status" value="1"/>
</dbReference>
<dbReference type="AlphaFoldDB" id="A0A2S0P6H7"/>
<dbReference type="STRING" id="1122240.GCA_000620105_03065"/>
<reference evidence="2 3" key="1">
    <citation type="submission" date="2018-04" db="EMBL/GenBank/DDBJ databases">
        <title>Denitrifier Microvirgula.</title>
        <authorList>
            <person name="Anderson E."/>
            <person name="Jang J."/>
            <person name="Ishii S."/>
        </authorList>
    </citation>
    <scope>NUCLEOTIDE SEQUENCE [LARGE SCALE GENOMIC DNA]</scope>
    <source>
        <strain evidence="2 3">BE2.4</strain>
    </source>
</reference>
<feature type="signal peptide" evidence="1">
    <location>
        <begin position="1"/>
        <end position="22"/>
    </location>
</feature>
<protein>
    <submittedName>
        <fullName evidence="2">Uncharacterized protein</fullName>
    </submittedName>
</protein>
<gene>
    <name evidence="2" type="ORF">DAI18_02225</name>
</gene>
<evidence type="ECO:0000256" key="1">
    <source>
        <dbReference type="SAM" id="SignalP"/>
    </source>
</evidence>
<dbReference type="OrthoDB" id="964913at2"/>
<name>A0A2S0P6H7_9NEIS</name>
<dbReference type="EMBL" id="CP028519">
    <property type="protein sequence ID" value="AVY92989.1"/>
    <property type="molecule type" value="Genomic_DNA"/>
</dbReference>
<sequence length="122" mass="13470">MSVLARTVLLASLLFAPSLAFSSDPVPLKGHASVSGKLGGHQVRDYVFTGKAGQPVRITLSGSPNAYFLLWEPEHQAMSVSETRDWWGKLPTDGKYMIRVFVYRTAAERGESVSYRLRLGAR</sequence>
<keyword evidence="1" id="KW-0732">Signal</keyword>
<dbReference type="KEGG" id="maer:DAI18_02225"/>
<dbReference type="Proteomes" id="UP000244173">
    <property type="component" value="Chromosome"/>
</dbReference>